<dbReference type="InterPro" id="IPR011333">
    <property type="entry name" value="SKP1/BTB/POZ_sf"/>
</dbReference>
<evidence type="ECO:0000259" key="2">
    <source>
        <dbReference type="PROSITE" id="PS50097"/>
    </source>
</evidence>
<evidence type="ECO:0000313" key="3">
    <source>
        <dbReference type="EMBL" id="KOX80594.1"/>
    </source>
</evidence>
<dbReference type="PROSITE" id="PS50097">
    <property type="entry name" value="BTB"/>
    <property type="match status" value="1"/>
</dbReference>
<dbReference type="OrthoDB" id="6359943at2759"/>
<dbReference type="SMART" id="SM00225">
    <property type="entry name" value="BTB"/>
    <property type="match status" value="1"/>
</dbReference>
<dbReference type="InterPro" id="IPR043380">
    <property type="entry name" value="Gcl-like"/>
</dbReference>
<dbReference type="GO" id="GO:0007281">
    <property type="term" value="P:germ cell development"/>
    <property type="evidence" value="ECO:0007669"/>
    <property type="project" value="InterPro"/>
</dbReference>
<organism evidence="3 4">
    <name type="scientific">Melipona quadrifasciata</name>
    <dbReference type="NCBI Taxonomy" id="166423"/>
    <lineage>
        <taxon>Eukaryota</taxon>
        <taxon>Metazoa</taxon>
        <taxon>Ecdysozoa</taxon>
        <taxon>Arthropoda</taxon>
        <taxon>Hexapoda</taxon>
        <taxon>Insecta</taxon>
        <taxon>Pterygota</taxon>
        <taxon>Neoptera</taxon>
        <taxon>Endopterygota</taxon>
        <taxon>Hymenoptera</taxon>
        <taxon>Apocrita</taxon>
        <taxon>Aculeata</taxon>
        <taxon>Apoidea</taxon>
        <taxon>Anthophila</taxon>
        <taxon>Apidae</taxon>
        <taxon>Melipona</taxon>
    </lineage>
</organism>
<dbReference type="CDD" id="cd18305">
    <property type="entry name" value="BTB_POZ_GCL"/>
    <property type="match status" value="1"/>
</dbReference>
<evidence type="ECO:0000256" key="1">
    <source>
        <dbReference type="ARBA" id="ARBA00022473"/>
    </source>
</evidence>
<keyword evidence="4" id="KW-1185">Reference proteome</keyword>
<protein>
    <submittedName>
        <fullName evidence="3">Protein germ cell-less</fullName>
    </submittedName>
</protein>
<dbReference type="SUPFAM" id="SSF54695">
    <property type="entry name" value="POZ domain"/>
    <property type="match status" value="1"/>
</dbReference>
<dbReference type="EMBL" id="KQ435699">
    <property type="protein sequence ID" value="KOX80594.1"/>
    <property type="molecule type" value="Genomic_DNA"/>
</dbReference>
<dbReference type="Gene3D" id="3.30.710.10">
    <property type="entry name" value="Potassium Channel Kv1.1, Chain A"/>
    <property type="match status" value="1"/>
</dbReference>
<dbReference type="PANTHER" id="PTHR23231:SF17">
    <property type="entry name" value="BTB DOMAIN-CONTAINING PROTEIN"/>
    <property type="match status" value="1"/>
</dbReference>
<evidence type="ECO:0000313" key="4">
    <source>
        <dbReference type="Proteomes" id="UP000053105"/>
    </source>
</evidence>
<reference evidence="3 4" key="1">
    <citation type="submission" date="2015-07" db="EMBL/GenBank/DDBJ databases">
        <title>The genome of Melipona quadrifasciata.</title>
        <authorList>
            <person name="Pan H."/>
            <person name="Kapheim K."/>
        </authorList>
    </citation>
    <scope>NUCLEOTIDE SEQUENCE [LARGE SCALE GENOMIC DNA]</scope>
    <source>
        <strain evidence="3">0111107301</strain>
        <tissue evidence="3">Whole body</tissue>
    </source>
</reference>
<dbReference type="STRING" id="166423.A0A0N0U7G5"/>
<proteinExistence type="predicted"/>
<dbReference type="PANTHER" id="PTHR23231">
    <property type="entry name" value="GERM CELL-LESS PROTEIN"/>
    <property type="match status" value="1"/>
</dbReference>
<name>A0A0N0U7G5_9HYME</name>
<dbReference type="Pfam" id="PF00651">
    <property type="entry name" value="BTB"/>
    <property type="match status" value="1"/>
</dbReference>
<keyword evidence="1" id="KW-0217">Developmental protein</keyword>
<dbReference type="AlphaFoldDB" id="A0A0N0U7G5"/>
<accession>A0A0N0U7G5</accession>
<sequence>MGNYVSKIASMSNNAVHSVYRGRKRKCIEEDELDSESDYIDRTLQTPKKRKLLTTAQYIYKTLFQEEKGSDITVLMLGKAWRLHKVYISQSPYFASMFSGSWREANETVISVEIADPNITLDSLLTVFGSFYQDEVSLEPKDVISILATSTLFQLQGLIDQCTDIMVETTNIKTVVPYYNAAVSYGVPVVKTAAKRWLEVNLLGYGWLHPTFLKEITPDLMAELIASPDLIAMQTEFCIYMMLRVWLFVHVHNKEETLQIDEYFRNHKWTKPFLTTEEGKEFSAPFKALRMKYLLLHDQDVKILYSDNLIPHEWLHNAYKEQWLHLLRIDANKDRGPKQMSEEEFARECFRCGRCIEKAGEHIWRWTAFHFGLDLVVCLDSTTLRIKRNHRLETDHIKANHGKHNIILKVSLISLDEQRQVKHIQSSGMLRLSLHKNEEKQVMSLDKQLTYPLYISVNMQVVTPFVSTEEEKSADIAMEKCGEIRTGIANGHERSIVRMTVNKDVNGSKKDGVRLSAELQRSPASIGEVPQVLLLYEFPDEHLEHHNPLQDKNANYSVQELECQIIK</sequence>
<dbReference type="InterPro" id="IPR000210">
    <property type="entry name" value="BTB/POZ_dom"/>
</dbReference>
<dbReference type="Proteomes" id="UP000053105">
    <property type="component" value="Unassembled WGS sequence"/>
</dbReference>
<feature type="domain" description="BTB" evidence="2">
    <location>
        <begin position="70"/>
        <end position="140"/>
    </location>
</feature>
<gene>
    <name evidence="3" type="ORF">WN51_05448</name>
</gene>